<dbReference type="AlphaFoldDB" id="A0A5B9QQ98"/>
<dbReference type="RefSeq" id="WP_068134187.1">
    <property type="nucleotide sequence ID" value="NZ_CP042914.1"/>
</dbReference>
<organism evidence="1 2">
    <name type="scientific">Roseimaritima ulvae</name>
    <dbReference type="NCBI Taxonomy" id="980254"/>
    <lineage>
        <taxon>Bacteria</taxon>
        <taxon>Pseudomonadati</taxon>
        <taxon>Planctomycetota</taxon>
        <taxon>Planctomycetia</taxon>
        <taxon>Pirellulales</taxon>
        <taxon>Pirellulaceae</taxon>
        <taxon>Roseimaritima</taxon>
    </lineage>
</organism>
<dbReference type="CDD" id="cd00865">
    <property type="entry name" value="PEBP_bact_arch"/>
    <property type="match status" value="1"/>
</dbReference>
<reference evidence="1 2" key="1">
    <citation type="submission" date="2019-08" db="EMBL/GenBank/DDBJ databases">
        <title>Deep-cultivation of Planctomycetes and their phenomic and genomic characterization uncovers novel biology.</title>
        <authorList>
            <person name="Wiegand S."/>
            <person name="Jogler M."/>
            <person name="Boedeker C."/>
            <person name="Pinto D."/>
            <person name="Vollmers J."/>
            <person name="Rivas-Marin E."/>
            <person name="Kohn T."/>
            <person name="Peeters S.H."/>
            <person name="Heuer A."/>
            <person name="Rast P."/>
            <person name="Oberbeckmann S."/>
            <person name="Bunk B."/>
            <person name="Jeske O."/>
            <person name="Meyerdierks A."/>
            <person name="Storesund J.E."/>
            <person name="Kallscheuer N."/>
            <person name="Luecker S."/>
            <person name="Lage O.M."/>
            <person name="Pohl T."/>
            <person name="Merkel B.J."/>
            <person name="Hornburger P."/>
            <person name="Mueller R.-W."/>
            <person name="Bruemmer F."/>
            <person name="Labrenz M."/>
            <person name="Spormann A.M."/>
            <person name="Op den Camp H."/>
            <person name="Overmann J."/>
            <person name="Amann R."/>
            <person name="Jetten M.S.M."/>
            <person name="Mascher T."/>
            <person name="Medema M.H."/>
            <person name="Devos D.P."/>
            <person name="Kaster A.-K."/>
            <person name="Ovreas L."/>
            <person name="Rohde M."/>
            <person name="Galperin M.Y."/>
            <person name="Jogler C."/>
        </authorList>
    </citation>
    <scope>NUCLEOTIDE SEQUENCE [LARGE SCALE GENOMIC DNA]</scope>
    <source>
        <strain evidence="1 2">UC8</strain>
    </source>
</reference>
<sequence length="166" mass="18050">MKLTSSAFADGAMIPAQYTGVAQDISPPLAWTEVPEGTQAFALICDDPDAPSRAQPRPEGPWVHWVIYNLPATAQQLPEAVTRQSELGQPVEAVQGKNDFDAPDNIGYRGPMPPEGSGPHRYFFKLYALDAPLDLSASDADKESLLAAMQGHVLAEAQWMGQFERK</sequence>
<dbReference type="EMBL" id="CP042914">
    <property type="protein sequence ID" value="QEG39830.1"/>
    <property type="molecule type" value="Genomic_DNA"/>
</dbReference>
<dbReference type="Gene3D" id="3.90.280.10">
    <property type="entry name" value="PEBP-like"/>
    <property type="match status" value="1"/>
</dbReference>
<gene>
    <name evidence="1" type="ORF">UC8_18290</name>
</gene>
<evidence type="ECO:0000313" key="2">
    <source>
        <dbReference type="Proteomes" id="UP000325286"/>
    </source>
</evidence>
<name>A0A5B9QQ98_9BACT</name>
<dbReference type="InterPro" id="IPR008914">
    <property type="entry name" value="PEBP"/>
</dbReference>
<evidence type="ECO:0000313" key="1">
    <source>
        <dbReference type="EMBL" id="QEG39830.1"/>
    </source>
</evidence>
<dbReference type="Pfam" id="PF01161">
    <property type="entry name" value="PBP"/>
    <property type="match status" value="1"/>
</dbReference>
<dbReference type="InterPro" id="IPR005247">
    <property type="entry name" value="YbhB_YbcL/LppC-like"/>
</dbReference>
<dbReference type="KEGG" id="rul:UC8_18290"/>
<dbReference type="Proteomes" id="UP000325286">
    <property type="component" value="Chromosome"/>
</dbReference>
<dbReference type="PANTHER" id="PTHR30289">
    <property type="entry name" value="UNCHARACTERIZED PROTEIN YBCL-RELATED"/>
    <property type="match status" value="1"/>
</dbReference>
<dbReference type="OrthoDB" id="9797506at2"/>
<accession>A0A5B9QQ98</accession>
<dbReference type="InterPro" id="IPR036610">
    <property type="entry name" value="PEBP-like_sf"/>
</dbReference>
<protein>
    <submittedName>
        <fullName evidence="1">Putative kinase inhibitor protein</fullName>
    </submittedName>
</protein>
<dbReference type="PANTHER" id="PTHR30289:SF1">
    <property type="entry name" value="PEBP (PHOSPHATIDYLETHANOLAMINE-BINDING PROTEIN) FAMILY PROTEIN"/>
    <property type="match status" value="1"/>
</dbReference>
<dbReference type="SUPFAM" id="SSF49777">
    <property type="entry name" value="PEBP-like"/>
    <property type="match status" value="1"/>
</dbReference>
<keyword evidence="2" id="KW-1185">Reference proteome</keyword>
<dbReference type="NCBIfam" id="TIGR00481">
    <property type="entry name" value="YbhB/YbcL family Raf kinase inhibitor-like protein"/>
    <property type="match status" value="1"/>
</dbReference>
<proteinExistence type="predicted"/>